<dbReference type="AlphaFoldDB" id="A0A8H5HYJ5"/>
<dbReference type="GO" id="GO:0005759">
    <property type="term" value="C:mitochondrial matrix"/>
    <property type="evidence" value="ECO:0007669"/>
    <property type="project" value="UniProtKB-SubCell"/>
</dbReference>
<reference evidence="10 11" key="1">
    <citation type="journal article" date="2020" name="ISME J.">
        <title>Uncovering the hidden diversity of litter-decomposition mechanisms in mushroom-forming fungi.</title>
        <authorList>
            <person name="Floudas D."/>
            <person name="Bentzer J."/>
            <person name="Ahren D."/>
            <person name="Johansson T."/>
            <person name="Persson P."/>
            <person name="Tunlid A."/>
        </authorList>
    </citation>
    <scope>NUCLEOTIDE SEQUENCE [LARGE SCALE GENOMIC DNA]</scope>
    <source>
        <strain evidence="10 11">CBS 406.79</strain>
    </source>
</reference>
<dbReference type="Pfam" id="PF10436">
    <property type="entry name" value="BCDHK_Adom3"/>
    <property type="match status" value="1"/>
</dbReference>
<dbReference type="SUPFAM" id="SSF55874">
    <property type="entry name" value="ATPase domain of HSP90 chaperone/DNA topoisomerase II/histidine kinase"/>
    <property type="match status" value="1"/>
</dbReference>
<evidence type="ECO:0000313" key="11">
    <source>
        <dbReference type="Proteomes" id="UP000518752"/>
    </source>
</evidence>
<dbReference type="GO" id="GO:0010906">
    <property type="term" value="P:regulation of glucose metabolic process"/>
    <property type="evidence" value="ECO:0007669"/>
    <property type="project" value="TreeGrafter"/>
</dbReference>
<keyword evidence="4 8" id="KW-0547">Nucleotide-binding</keyword>
<protein>
    <recommendedName>
        <fullName evidence="8">Protein-serine/threonine kinase</fullName>
        <ecNumber evidence="8">2.7.11.-</ecNumber>
    </recommendedName>
</protein>
<comment type="similarity">
    <text evidence="1 8">Belongs to the PDK/BCKDK protein kinase family.</text>
</comment>
<evidence type="ECO:0000256" key="2">
    <source>
        <dbReference type="ARBA" id="ARBA00022553"/>
    </source>
</evidence>
<keyword evidence="5 8" id="KW-0418">Kinase</keyword>
<dbReference type="Gene3D" id="3.30.565.10">
    <property type="entry name" value="Histidine kinase-like ATPase, C-terminal domain"/>
    <property type="match status" value="1"/>
</dbReference>
<keyword evidence="11" id="KW-1185">Reference proteome</keyword>
<feature type="domain" description="Histidine kinase/HSP90-like ATPase" evidence="9">
    <location>
        <begin position="240"/>
        <end position="413"/>
    </location>
</feature>
<keyword evidence="3 8" id="KW-0808">Transferase</keyword>
<evidence type="ECO:0000256" key="8">
    <source>
        <dbReference type="RuleBase" id="RU366032"/>
    </source>
</evidence>
<dbReference type="PANTHER" id="PTHR11947:SF20">
    <property type="entry name" value="[3-METHYL-2-OXOBUTANOATE DEHYDROGENASE [LIPOAMIDE]] KINASE, MITOCHONDRIAL"/>
    <property type="match status" value="1"/>
</dbReference>
<evidence type="ECO:0000259" key="9">
    <source>
        <dbReference type="SMART" id="SM00387"/>
    </source>
</evidence>
<dbReference type="EC" id="2.7.11.-" evidence="8"/>
<name>A0A8H5HYJ5_9AGAR</name>
<dbReference type="SUPFAM" id="SSF69012">
    <property type="entry name" value="alpha-ketoacid dehydrogenase kinase, N-terminal domain"/>
    <property type="match status" value="1"/>
</dbReference>
<evidence type="ECO:0000256" key="5">
    <source>
        <dbReference type="ARBA" id="ARBA00022777"/>
    </source>
</evidence>
<dbReference type="PANTHER" id="PTHR11947">
    <property type="entry name" value="PYRUVATE DEHYDROGENASE KINASE"/>
    <property type="match status" value="1"/>
</dbReference>
<evidence type="ECO:0000256" key="3">
    <source>
        <dbReference type="ARBA" id="ARBA00022679"/>
    </source>
</evidence>
<keyword evidence="7 8" id="KW-0496">Mitochondrion</keyword>
<evidence type="ECO:0000256" key="4">
    <source>
        <dbReference type="ARBA" id="ARBA00022741"/>
    </source>
</evidence>
<dbReference type="InterPro" id="IPR036784">
    <property type="entry name" value="AK/P_DHK_N_sf"/>
</dbReference>
<keyword evidence="2" id="KW-0597">Phosphoprotein</keyword>
<comment type="caution">
    <text evidence="10">The sequence shown here is derived from an EMBL/GenBank/DDBJ whole genome shotgun (WGS) entry which is preliminary data.</text>
</comment>
<evidence type="ECO:0000313" key="10">
    <source>
        <dbReference type="EMBL" id="KAF5391736.1"/>
    </source>
</evidence>
<keyword evidence="6 8" id="KW-0067">ATP-binding</keyword>
<dbReference type="InterPro" id="IPR003594">
    <property type="entry name" value="HATPase_dom"/>
</dbReference>
<sequence length="420" mass="44934">MSGTLKNPFALLGRHYSRRAPPPSPRQATHLLARYASSPHRPLNLSALLSFGQPLTPDSVLASVAYALEEIPRRLATRVQSIESLPFIVGTNPYVASILAAHRDSFEWLATYVTPTSLEENADFAESLEDLVERHANDIPTLAKGFQESSKYMTNSQISQFLDGAIRSRISVRLIAEQHISLSRAIYDSSHPHIGVVNSRLSPADMIRMCGSFVTELCDATLGGSPVINIEGDRDATFAYVPVHLEYILTEILKNAFRATVEHHSKKNRGQNSLPPIAITLSGPPPGPSPNYFSIRIRDQGGGVSPANISQIFSYAFTTAGRGASNDDGSGGGPYAAQHVGGSAAIGDGGMGAGNLFGEITGKGLQTGLGTIAGLGYGLPMSRLYAKYFGGSLDLLSLEGWGCDVYLKLRCLEEAGDSEI</sequence>
<dbReference type="GO" id="GO:0005524">
    <property type="term" value="F:ATP binding"/>
    <property type="evidence" value="ECO:0007669"/>
    <property type="project" value="UniProtKB-UniRule"/>
</dbReference>
<dbReference type="SMART" id="SM00387">
    <property type="entry name" value="HATPase_c"/>
    <property type="match status" value="1"/>
</dbReference>
<gene>
    <name evidence="10" type="ORF">D9757_001648</name>
</gene>
<dbReference type="OrthoDB" id="3264224at2759"/>
<comment type="subcellular location">
    <subcellularLocation>
        <location evidence="8">Mitochondrion matrix</location>
    </subcellularLocation>
</comment>
<accession>A0A8H5HYJ5</accession>
<evidence type="ECO:0000256" key="6">
    <source>
        <dbReference type="ARBA" id="ARBA00022840"/>
    </source>
</evidence>
<dbReference type="Gene3D" id="1.20.140.20">
    <property type="entry name" value="Alpha-ketoacid/pyruvate dehydrogenase kinase, N-terminal domain"/>
    <property type="match status" value="1"/>
</dbReference>
<organism evidence="10 11">
    <name type="scientific">Collybiopsis confluens</name>
    <dbReference type="NCBI Taxonomy" id="2823264"/>
    <lineage>
        <taxon>Eukaryota</taxon>
        <taxon>Fungi</taxon>
        <taxon>Dikarya</taxon>
        <taxon>Basidiomycota</taxon>
        <taxon>Agaricomycotina</taxon>
        <taxon>Agaricomycetes</taxon>
        <taxon>Agaricomycetidae</taxon>
        <taxon>Agaricales</taxon>
        <taxon>Marasmiineae</taxon>
        <taxon>Omphalotaceae</taxon>
        <taxon>Collybiopsis</taxon>
    </lineage>
</organism>
<dbReference type="InterPro" id="IPR039028">
    <property type="entry name" value="BCKD/PDK"/>
</dbReference>
<evidence type="ECO:0000256" key="1">
    <source>
        <dbReference type="ARBA" id="ARBA00006155"/>
    </source>
</evidence>
<dbReference type="InterPro" id="IPR036890">
    <property type="entry name" value="HATPase_C_sf"/>
</dbReference>
<dbReference type="Proteomes" id="UP000518752">
    <property type="component" value="Unassembled WGS sequence"/>
</dbReference>
<dbReference type="GO" id="GO:0004740">
    <property type="term" value="F:pyruvate dehydrogenase (acetyl-transferring) kinase activity"/>
    <property type="evidence" value="ECO:0007669"/>
    <property type="project" value="TreeGrafter"/>
</dbReference>
<dbReference type="InterPro" id="IPR018955">
    <property type="entry name" value="BCDHK/PDK_N"/>
</dbReference>
<dbReference type="Pfam" id="PF02518">
    <property type="entry name" value="HATPase_c"/>
    <property type="match status" value="1"/>
</dbReference>
<dbReference type="EMBL" id="JAACJN010000008">
    <property type="protein sequence ID" value="KAF5391736.1"/>
    <property type="molecule type" value="Genomic_DNA"/>
</dbReference>
<proteinExistence type="inferred from homology"/>
<evidence type="ECO:0000256" key="7">
    <source>
        <dbReference type="ARBA" id="ARBA00023128"/>
    </source>
</evidence>